<dbReference type="NCBIfam" id="TIGR03083">
    <property type="entry name" value="maleylpyruvate isomerase family mycothiol-dependent enzyme"/>
    <property type="match status" value="1"/>
</dbReference>
<evidence type="ECO:0000313" key="3">
    <source>
        <dbReference type="EMBL" id="MEU8131982.1"/>
    </source>
</evidence>
<feature type="domain" description="Mycothiol-dependent maleylpyruvate isomerase metal-binding" evidence="2">
    <location>
        <begin position="13"/>
        <end position="153"/>
    </location>
</feature>
<dbReference type="InterPro" id="IPR010872">
    <property type="entry name" value="MDMPI_C-term_domain"/>
</dbReference>
<keyword evidence="3" id="KW-0413">Isomerase</keyword>
<dbReference type="InterPro" id="IPR034660">
    <property type="entry name" value="DinB/YfiT-like"/>
</dbReference>
<dbReference type="Gene3D" id="1.20.120.450">
    <property type="entry name" value="dinb family like domain"/>
    <property type="match status" value="1"/>
</dbReference>
<evidence type="ECO:0000259" key="1">
    <source>
        <dbReference type="Pfam" id="PF07398"/>
    </source>
</evidence>
<proteinExistence type="predicted"/>
<evidence type="ECO:0000259" key="2">
    <source>
        <dbReference type="Pfam" id="PF11716"/>
    </source>
</evidence>
<reference evidence="3 4" key="1">
    <citation type="submission" date="2024-06" db="EMBL/GenBank/DDBJ databases">
        <title>The Natural Products Discovery Center: Release of the First 8490 Sequenced Strains for Exploring Actinobacteria Biosynthetic Diversity.</title>
        <authorList>
            <person name="Kalkreuter E."/>
            <person name="Kautsar S.A."/>
            <person name="Yang D."/>
            <person name="Bader C.D."/>
            <person name="Teijaro C.N."/>
            <person name="Fluegel L."/>
            <person name="Davis C.M."/>
            <person name="Simpson J.R."/>
            <person name="Lauterbach L."/>
            <person name="Steele A.D."/>
            <person name="Gui C."/>
            <person name="Meng S."/>
            <person name="Li G."/>
            <person name="Viehrig K."/>
            <person name="Ye F."/>
            <person name="Su P."/>
            <person name="Kiefer A.F."/>
            <person name="Nichols A."/>
            <person name="Cepeda A.J."/>
            <person name="Yan W."/>
            <person name="Fan B."/>
            <person name="Jiang Y."/>
            <person name="Adhikari A."/>
            <person name="Zheng C.-J."/>
            <person name="Schuster L."/>
            <person name="Cowan T.M."/>
            <person name="Smanski M.J."/>
            <person name="Chevrette M.G."/>
            <person name="De Carvalho L.P.S."/>
            <person name="Shen B."/>
        </authorList>
    </citation>
    <scope>NUCLEOTIDE SEQUENCE [LARGE SCALE GENOMIC DNA]</scope>
    <source>
        <strain evidence="3 4">NPDC048946</strain>
    </source>
</reference>
<keyword evidence="4" id="KW-1185">Reference proteome</keyword>
<accession>A0ABV3D940</accession>
<organism evidence="3 4">
    <name type="scientific">Streptodolium elevatio</name>
    <dbReference type="NCBI Taxonomy" id="3157996"/>
    <lineage>
        <taxon>Bacteria</taxon>
        <taxon>Bacillati</taxon>
        <taxon>Actinomycetota</taxon>
        <taxon>Actinomycetes</taxon>
        <taxon>Kitasatosporales</taxon>
        <taxon>Streptomycetaceae</taxon>
        <taxon>Streptodolium</taxon>
    </lineage>
</organism>
<dbReference type="RefSeq" id="WP_358347057.1">
    <property type="nucleotide sequence ID" value="NZ_JBEZFP010000001.1"/>
</dbReference>
<dbReference type="Pfam" id="PF07398">
    <property type="entry name" value="MDMPI_C"/>
    <property type="match status" value="1"/>
</dbReference>
<comment type="caution">
    <text evidence="3">The sequence shown here is derived from an EMBL/GenBank/DDBJ whole genome shotgun (WGS) entry which is preliminary data.</text>
</comment>
<dbReference type="Proteomes" id="UP001551482">
    <property type="component" value="Unassembled WGS sequence"/>
</dbReference>
<gene>
    <name evidence="3" type="ORF">AB0C36_00575</name>
</gene>
<protein>
    <submittedName>
        <fullName evidence="3">Maleylpyruvate isomerase family mycothiol-dependent enzyme</fullName>
    </submittedName>
</protein>
<evidence type="ECO:0000313" key="4">
    <source>
        <dbReference type="Proteomes" id="UP001551482"/>
    </source>
</evidence>
<feature type="domain" description="MDMPI C-terminal" evidence="1">
    <location>
        <begin position="169"/>
        <end position="262"/>
    </location>
</feature>
<dbReference type="Pfam" id="PF11716">
    <property type="entry name" value="MDMPI_N"/>
    <property type="match status" value="1"/>
</dbReference>
<dbReference type="InterPro" id="IPR024344">
    <property type="entry name" value="MDMPI_metal-binding"/>
</dbReference>
<name>A0ABV3D940_9ACTN</name>
<dbReference type="SUPFAM" id="SSF109854">
    <property type="entry name" value="DinB/YfiT-like putative metalloenzymes"/>
    <property type="match status" value="1"/>
</dbReference>
<dbReference type="EMBL" id="JBEZFP010000001">
    <property type="protein sequence ID" value="MEU8131982.1"/>
    <property type="molecule type" value="Genomic_DNA"/>
</dbReference>
<sequence>MSNELQYLVDAWEQSVRSLSDVCAGLTEGQWNRATECPGWSIRDVVSHVIGVELELLGDPRPIHNLPSDLAHVRPDDEFSRYCEIPVDVRRCHTAAEMTGELTWVIGRRLRMLRDSDCAPETEVRGMMGRSTPYKHLLRSRTFDVWAHEQDVRRATGRPGNLDSPAAQVSRDFLLAQLPRVVAEDARIAPGHTVAFDVHGQLEFMRTVTVGPNGQAGIGEQVALAPLVTLSTDWETFARLMCGRIRPATADLKIEGDRVAAERVLAEIAVTL</sequence>
<dbReference type="GO" id="GO:0016853">
    <property type="term" value="F:isomerase activity"/>
    <property type="evidence" value="ECO:0007669"/>
    <property type="project" value="UniProtKB-KW"/>
</dbReference>
<dbReference type="InterPro" id="IPR017517">
    <property type="entry name" value="Maleyloyr_isom"/>
</dbReference>